<gene>
    <name evidence="2" type="ORF">ACFOD3_22475</name>
</gene>
<organism evidence="2 3">
    <name type="scientific">Falsiroseomonas tokyonensis</name>
    <dbReference type="NCBI Taxonomy" id="430521"/>
    <lineage>
        <taxon>Bacteria</taxon>
        <taxon>Pseudomonadati</taxon>
        <taxon>Pseudomonadota</taxon>
        <taxon>Alphaproteobacteria</taxon>
        <taxon>Acetobacterales</taxon>
        <taxon>Roseomonadaceae</taxon>
        <taxon>Falsiroseomonas</taxon>
    </lineage>
</organism>
<proteinExistence type="predicted"/>
<evidence type="ECO:0000259" key="1">
    <source>
        <dbReference type="Pfam" id="PF13577"/>
    </source>
</evidence>
<dbReference type="CDD" id="cd00531">
    <property type="entry name" value="NTF2_like"/>
    <property type="match status" value="1"/>
</dbReference>
<feature type="domain" description="SnoaL-like" evidence="1">
    <location>
        <begin position="4"/>
        <end position="130"/>
    </location>
</feature>
<evidence type="ECO:0000313" key="3">
    <source>
        <dbReference type="Proteomes" id="UP001595420"/>
    </source>
</evidence>
<dbReference type="EMBL" id="JBHRSB010000007">
    <property type="protein sequence ID" value="MFC3002683.1"/>
    <property type="molecule type" value="Genomic_DNA"/>
</dbReference>
<dbReference type="InterPro" id="IPR037401">
    <property type="entry name" value="SnoaL-like"/>
</dbReference>
<dbReference type="Proteomes" id="UP001595420">
    <property type="component" value="Unassembled WGS sequence"/>
</dbReference>
<reference evidence="3" key="1">
    <citation type="journal article" date="2019" name="Int. J. Syst. Evol. Microbiol.">
        <title>The Global Catalogue of Microorganisms (GCM) 10K type strain sequencing project: providing services to taxonomists for standard genome sequencing and annotation.</title>
        <authorList>
            <consortium name="The Broad Institute Genomics Platform"/>
            <consortium name="The Broad Institute Genome Sequencing Center for Infectious Disease"/>
            <person name="Wu L."/>
            <person name="Ma J."/>
        </authorList>
    </citation>
    <scope>NUCLEOTIDE SEQUENCE [LARGE SCALE GENOMIC DNA]</scope>
    <source>
        <strain evidence="3">CGMCC 1.16855</strain>
    </source>
</reference>
<evidence type="ECO:0000313" key="2">
    <source>
        <dbReference type="EMBL" id="MFC3002683.1"/>
    </source>
</evidence>
<keyword evidence="3" id="KW-1185">Reference proteome</keyword>
<name>A0ABV7C1Q5_9PROT</name>
<dbReference type="RefSeq" id="WP_216838777.1">
    <property type="nucleotide sequence ID" value="NZ_JAFNJS010000007.1"/>
</dbReference>
<accession>A0ABV7C1Q5</accession>
<protein>
    <submittedName>
        <fullName evidence="2">Nuclear transport factor 2 family protein</fullName>
    </submittedName>
</protein>
<dbReference type="Pfam" id="PF13577">
    <property type="entry name" value="SnoaL_4"/>
    <property type="match status" value="1"/>
</dbReference>
<sequence>MPDAIQEVMAACARMGLLVDLRDWAAAEALFAPEVRLDYTSLFGGAAQAMSAGALIQAWRGLVPGFTRTQHTIGLPAVEVAGEEAWAMAPVLGHHFITDPAPEGGDTWLVGGRYEWRFTRIGGSWRIAALTLANAWQQGNAELPRLAAERAATRG</sequence>
<comment type="caution">
    <text evidence="2">The sequence shown here is derived from an EMBL/GenBank/DDBJ whole genome shotgun (WGS) entry which is preliminary data.</text>
</comment>